<dbReference type="EMBL" id="JAOVZO020000014">
    <property type="protein sequence ID" value="MDC8012748.1"/>
    <property type="molecule type" value="Genomic_DNA"/>
</dbReference>
<sequence>MTGKFARKIAIVLAAIAGFVASPAVFAIKNQVCPNCSVDRMIVAARAFGPGTIYIWDPYNGDVRKYVSYCGGAERVNDDKLALRVETAPSPYGACTGQSMATDEVPVEPQYADVAPHLGKIWLATNGTWVIGRNLNTLKGAGNSRGLRVPLPPGFGGYHPQNPTAQDFMTDAVLRAQVRDFVDTNGLGGAPSWVQAAVAYVKANINATMAYTQGITMNFEVVFPDGSSLVFNQALSGLPNYLAESGRDTAGYLIPEANTANYAGNWNYDPSHSYARGRLIDLLERLNANINYMDAHGYRIRCTWDGHTLHCTVRR</sequence>
<dbReference type="Proteomes" id="UP001139971">
    <property type="component" value="Unassembled WGS sequence"/>
</dbReference>
<keyword evidence="3" id="KW-1185">Reference proteome</keyword>
<name>A0A9X4BHS5_9GAMM</name>
<comment type="caution">
    <text evidence="2">The sequence shown here is derived from an EMBL/GenBank/DDBJ whole genome shotgun (WGS) entry which is preliminary data.</text>
</comment>
<reference evidence="2" key="1">
    <citation type="submission" date="2023-02" db="EMBL/GenBank/DDBJ databases">
        <title>Tahibacter soli sp. nov. isolated from soil.</title>
        <authorList>
            <person name="Baek J.H."/>
            <person name="Lee J.K."/>
            <person name="Choi D.G."/>
            <person name="Jeon C.O."/>
        </authorList>
    </citation>
    <scope>NUCLEOTIDE SEQUENCE</scope>
    <source>
        <strain evidence="2">BL</strain>
    </source>
</reference>
<gene>
    <name evidence="2" type="ORF">OD750_009335</name>
</gene>
<keyword evidence="1" id="KW-0732">Signal</keyword>
<feature type="signal peptide" evidence="1">
    <location>
        <begin position="1"/>
        <end position="27"/>
    </location>
</feature>
<dbReference type="RefSeq" id="WP_263544919.1">
    <property type="nucleotide sequence ID" value="NZ_JAOVZO020000014.1"/>
</dbReference>
<evidence type="ECO:0000313" key="2">
    <source>
        <dbReference type="EMBL" id="MDC8012748.1"/>
    </source>
</evidence>
<dbReference type="AlphaFoldDB" id="A0A9X4BHS5"/>
<evidence type="ECO:0000313" key="3">
    <source>
        <dbReference type="Proteomes" id="UP001139971"/>
    </source>
</evidence>
<protein>
    <submittedName>
        <fullName evidence="2">Uncharacterized protein</fullName>
    </submittedName>
</protein>
<feature type="chain" id="PRO_5040817070" evidence="1">
    <location>
        <begin position="28"/>
        <end position="315"/>
    </location>
</feature>
<proteinExistence type="predicted"/>
<evidence type="ECO:0000256" key="1">
    <source>
        <dbReference type="SAM" id="SignalP"/>
    </source>
</evidence>
<accession>A0A9X4BHS5</accession>
<organism evidence="2 3">
    <name type="scientific">Tahibacter soli</name>
    <dbReference type="NCBI Taxonomy" id="2983605"/>
    <lineage>
        <taxon>Bacteria</taxon>
        <taxon>Pseudomonadati</taxon>
        <taxon>Pseudomonadota</taxon>
        <taxon>Gammaproteobacteria</taxon>
        <taxon>Lysobacterales</taxon>
        <taxon>Rhodanobacteraceae</taxon>
        <taxon>Tahibacter</taxon>
    </lineage>
</organism>